<feature type="transmembrane region" description="Helical" evidence="1">
    <location>
        <begin position="232"/>
        <end position="252"/>
    </location>
</feature>
<evidence type="ECO:0000313" key="2">
    <source>
        <dbReference type="EMBL" id="KNC79498.1"/>
    </source>
</evidence>
<dbReference type="AlphaFoldDB" id="A0A0L0FU95"/>
<evidence type="ECO:0000313" key="3">
    <source>
        <dbReference type="Proteomes" id="UP000054560"/>
    </source>
</evidence>
<feature type="transmembrane region" description="Helical" evidence="1">
    <location>
        <begin position="6"/>
        <end position="26"/>
    </location>
</feature>
<name>A0A0L0FU95_9EUKA</name>
<feature type="transmembrane region" description="Helical" evidence="1">
    <location>
        <begin position="65"/>
        <end position="87"/>
    </location>
</feature>
<protein>
    <submittedName>
        <fullName evidence="2">Uncharacterized protein</fullName>
    </submittedName>
</protein>
<evidence type="ECO:0000256" key="1">
    <source>
        <dbReference type="SAM" id="Phobius"/>
    </source>
</evidence>
<accession>A0A0L0FU95</accession>
<dbReference type="OrthoDB" id="10262687at2759"/>
<feature type="transmembrane region" description="Helical" evidence="1">
    <location>
        <begin position="132"/>
        <end position="153"/>
    </location>
</feature>
<dbReference type="EMBL" id="KQ242294">
    <property type="protein sequence ID" value="KNC79498.1"/>
    <property type="molecule type" value="Genomic_DNA"/>
</dbReference>
<keyword evidence="1" id="KW-0812">Transmembrane</keyword>
<reference evidence="2 3" key="1">
    <citation type="submission" date="2011-02" db="EMBL/GenBank/DDBJ databases">
        <title>The Genome Sequence of Sphaeroforma arctica JP610.</title>
        <authorList>
            <consortium name="The Broad Institute Genome Sequencing Platform"/>
            <person name="Russ C."/>
            <person name="Cuomo C."/>
            <person name="Young S.K."/>
            <person name="Zeng Q."/>
            <person name="Gargeya S."/>
            <person name="Alvarado L."/>
            <person name="Berlin A."/>
            <person name="Chapman S.B."/>
            <person name="Chen Z."/>
            <person name="Freedman E."/>
            <person name="Gellesch M."/>
            <person name="Goldberg J."/>
            <person name="Griggs A."/>
            <person name="Gujja S."/>
            <person name="Heilman E."/>
            <person name="Heiman D."/>
            <person name="Howarth C."/>
            <person name="Mehta T."/>
            <person name="Neiman D."/>
            <person name="Pearson M."/>
            <person name="Roberts A."/>
            <person name="Saif S."/>
            <person name="Shea T."/>
            <person name="Shenoy N."/>
            <person name="Sisk P."/>
            <person name="Stolte C."/>
            <person name="Sykes S."/>
            <person name="White J."/>
            <person name="Yandava C."/>
            <person name="Burger G."/>
            <person name="Gray M.W."/>
            <person name="Holland P.W.H."/>
            <person name="King N."/>
            <person name="Lang F.B.F."/>
            <person name="Roger A.J."/>
            <person name="Ruiz-Trillo I."/>
            <person name="Haas B."/>
            <person name="Nusbaum C."/>
            <person name="Birren B."/>
        </authorList>
    </citation>
    <scope>NUCLEOTIDE SEQUENCE [LARGE SCALE GENOMIC DNA]</scope>
    <source>
        <strain evidence="2 3">JP610</strain>
    </source>
</reference>
<feature type="transmembrane region" description="Helical" evidence="1">
    <location>
        <begin position="173"/>
        <end position="193"/>
    </location>
</feature>
<organism evidence="2 3">
    <name type="scientific">Sphaeroforma arctica JP610</name>
    <dbReference type="NCBI Taxonomy" id="667725"/>
    <lineage>
        <taxon>Eukaryota</taxon>
        <taxon>Ichthyosporea</taxon>
        <taxon>Ichthyophonida</taxon>
        <taxon>Sphaeroforma</taxon>
    </lineage>
</organism>
<gene>
    <name evidence="2" type="ORF">SARC_08104</name>
</gene>
<sequence length="308" mass="32930">MEDTFILSVLGACIFAAVVAVCATYGVERMGGLLGGIFETTPTTIIPAAIGIARSVSDTKELSKAMSSVPVGLLVTSTFLMVWKYLPPRLDERISSNKGLAITISASLITWLIFALFSVFSLQDVSQDRMLVVGYCSVAALLLIGFSATFYTFERNHALPNPKTDMPEEKTPVKTLIVRGCFAGVATAVTVLLSKVNEVAAGVFSTFPSIFLTTMVSLWLSKGAKLGMSAVGPMTLGCVSVCVFALTFGYFVDSLGLNVWMAALASYVAGLLYSTLLASVMWASKKHLSHADSDELLLNEDMEVEVLN</sequence>
<dbReference type="GeneID" id="25908608"/>
<feature type="transmembrane region" description="Helical" evidence="1">
    <location>
        <begin position="99"/>
        <end position="120"/>
    </location>
</feature>
<keyword evidence="1" id="KW-1133">Transmembrane helix</keyword>
<dbReference type="RefSeq" id="XP_014153400.1">
    <property type="nucleotide sequence ID" value="XM_014297925.1"/>
</dbReference>
<feature type="transmembrane region" description="Helical" evidence="1">
    <location>
        <begin position="199"/>
        <end position="220"/>
    </location>
</feature>
<feature type="transmembrane region" description="Helical" evidence="1">
    <location>
        <begin position="33"/>
        <end position="53"/>
    </location>
</feature>
<keyword evidence="1" id="KW-0472">Membrane</keyword>
<dbReference type="eggNOG" id="ENOG502SF34">
    <property type="taxonomic scope" value="Eukaryota"/>
</dbReference>
<dbReference type="Proteomes" id="UP000054560">
    <property type="component" value="Unassembled WGS sequence"/>
</dbReference>
<keyword evidence="3" id="KW-1185">Reference proteome</keyword>
<proteinExistence type="predicted"/>
<feature type="transmembrane region" description="Helical" evidence="1">
    <location>
        <begin position="258"/>
        <end position="283"/>
    </location>
</feature>